<dbReference type="InterPro" id="IPR026960">
    <property type="entry name" value="RVT-Znf"/>
</dbReference>
<evidence type="ECO:0000259" key="1">
    <source>
        <dbReference type="Pfam" id="PF13966"/>
    </source>
</evidence>
<protein>
    <recommendedName>
        <fullName evidence="1">Reverse transcriptase zinc-binding domain-containing protein</fullName>
    </recommendedName>
</protein>
<evidence type="ECO:0000313" key="2">
    <source>
        <dbReference type="EMBL" id="KAL0455488.1"/>
    </source>
</evidence>
<reference evidence="2" key="2">
    <citation type="journal article" date="2024" name="Plant">
        <title>Genomic evolution and insights into agronomic trait innovations of Sesamum species.</title>
        <authorList>
            <person name="Miao H."/>
            <person name="Wang L."/>
            <person name="Qu L."/>
            <person name="Liu H."/>
            <person name="Sun Y."/>
            <person name="Le M."/>
            <person name="Wang Q."/>
            <person name="Wei S."/>
            <person name="Zheng Y."/>
            <person name="Lin W."/>
            <person name="Duan Y."/>
            <person name="Cao H."/>
            <person name="Xiong S."/>
            <person name="Wang X."/>
            <person name="Wei L."/>
            <person name="Li C."/>
            <person name="Ma Q."/>
            <person name="Ju M."/>
            <person name="Zhao R."/>
            <person name="Li G."/>
            <person name="Mu C."/>
            <person name="Tian Q."/>
            <person name="Mei H."/>
            <person name="Zhang T."/>
            <person name="Gao T."/>
            <person name="Zhang H."/>
        </authorList>
    </citation>
    <scope>NUCLEOTIDE SEQUENCE</scope>
    <source>
        <strain evidence="2">KEN1</strain>
    </source>
</reference>
<name>A0AAW2XMX9_9LAMI</name>
<sequence>MHLPLTTKLSMVITDGEWSWPFITDMECMEIIHNLPAIHYGDDSITWRSNWGNFTTAAAYDVFHPSRPKVGWSSLLLDRFKIPRYSFVLWLAILEKLSTMDKPRLVHLGGECVLCHCAMETHEHLFFKCIYSRRCLRELNDAVWFSWPNRAWGTDIEWASRKWNGKHYVNAAYRALLSSTLYHIWQERNRSIALGQWRWRKILRLRNQMLGRVKYSIGTGEHIKLWQDPWHHMGILIHRFP</sequence>
<comment type="caution">
    <text evidence="2">The sequence shown here is derived from an EMBL/GenBank/DDBJ whole genome shotgun (WGS) entry which is preliminary data.</text>
</comment>
<dbReference type="AlphaFoldDB" id="A0AAW2XMX9"/>
<dbReference type="EMBL" id="JACGWN010000003">
    <property type="protein sequence ID" value="KAL0455488.1"/>
    <property type="molecule type" value="Genomic_DNA"/>
</dbReference>
<proteinExistence type="predicted"/>
<feature type="domain" description="Reverse transcriptase zinc-binding" evidence="1">
    <location>
        <begin position="54"/>
        <end position="134"/>
    </location>
</feature>
<accession>A0AAW2XMX9</accession>
<dbReference type="Pfam" id="PF13966">
    <property type="entry name" value="zf-RVT"/>
    <property type="match status" value="1"/>
</dbReference>
<reference evidence="2" key="1">
    <citation type="submission" date="2020-06" db="EMBL/GenBank/DDBJ databases">
        <authorList>
            <person name="Li T."/>
            <person name="Hu X."/>
            <person name="Zhang T."/>
            <person name="Song X."/>
            <person name="Zhang H."/>
            <person name="Dai N."/>
            <person name="Sheng W."/>
            <person name="Hou X."/>
            <person name="Wei L."/>
        </authorList>
    </citation>
    <scope>NUCLEOTIDE SEQUENCE</scope>
    <source>
        <strain evidence="2">KEN1</strain>
        <tissue evidence="2">Leaf</tissue>
    </source>
</reference>
<gene>
    <name evidence="2" type="ORF">Slati_0888000</name>
</gene>
<organism evidence="2">
    <name type="scientific">Sesamum latifolium</name>
    <dbReference type="NCBI Taxonomy" id="2727402"/>
    <lineage>
        <taxon>Eukaryota</taxon>
        <taxon>Viridiplantae</taxon>
        <taxon>Streptophyta</taxon>
        <taxon>Embryophyta</taxon>
        <taxon>Tracheophyta</taxon>
        <taxon>Spermatophyta</taxon>
        <taxon>Magnoliopsida</taxon>
        <taxon>eudicotyledons</taxon>
        <taxon>Gunneridae</taxon>
        <taxon>Pentapetalae</taxon>
        <taxon>asterids</taxon>
        <taxon>lamiids</taxon>
        <taxon>Lamiales</taxon>
        <taxon>Pedaliaceae</taxon>
        <taxon>Sesamum</taxon>
    </lineage>
</organism>